<keyword evidence="1" id="KW-0175">Coiled coil</keyword>
<sequence length="495" mass="54759">MHGWYKGYLYKLLLVRVIAISIISVSSDSSEESGGTSTGRVILFGTIPTTIPDTTLSMIPPSTHVDTTPIPIVLPTIPPSPGYTPASPDYTPASPDYSLASDTESDPSEDPSSDHIPPLPATSPFLLSTNDSLDSDIPNTPPSPTHDHFSLDDSSRDLSSSSSSETSSDSSAYVLSDYASSRSSSNHSLPAPSSGMRPSHHLCSLVPSIHRSSAAISARPYHDSSSASPSCKRSRSPTASVPLSLPIPVALSYARADHLASPKRIRSSEIATELEVSSEDRFEPYIPRGTDLEMDVDVVRSDGIDIDLEIQAEIDKCIDYANALRDKGIDARVVVEAVDRDEVKTGTRGPVKVRVDRVTHSMTADDIPEPAQEEGAVEVTYETLGDLVQRFHDHTVKIPVHHVQAIKGIQRDQGHRIVVTGHHSTNMLERIRELERDNMRLRDMMDVMSQRVIRPQRRELRVQRELRQIRRFRFYDRMRIARLEACARRRLGYRS</sequence>
<keyword evidence="3" id="KW-0732">Signal</keyword>
<name>A0A6L2KYX5_TANCI</name>
<feature type="compositionally biased region" description="Low complexity" evidence="2">
    <location>
        <begin position="181"/>
        <end position="194"/>
    </location>
</feature>
<evidence type="ECO:0008006" key="5">
    <source>
        <dbReference type="Google" id="ProtNLM"/>
    </source>
</evidence>
<proteinExistence type="predicted"/>
<evidence type="ECO:0000313" key="4">
    <source>
        <dbReference type="EMBL" id="GEU53185.1"/>
    </source>
</evidence>
<evidence type="ECO:0000256" key="3">
    <source>
        <dbReference type="SAM" id="SignalP"/>
    </source>
</evidence>
<feature type="compositionally biased region" description="Low complexity" evidence="2">
    <location>
        <begin position="157"/>
        <end position="172"/>
    </location>
</feature>
<feature type="signal peptide" evidence="3">
    <location>
        <begin position="1"/>
        <end position="27"/>
    </location>
</feature>
<evidence type="ECO:0000256" key="2">
    <source>
        <dbReference type="SAM" id="MobiDB-lite"/>
    </source>
</evidence>
<evidence type="ECO:0000256" key="1">
    <source>
        <dbReference type="SAM" id="Coils"/>
    </source>
</evidence>
<feature type="chain" id="PRO_5026685458" description="Reverse transcriptase domain-containing protein" evidence="3">
    <location>
        <begin position="28"/>
        <end position="495"/>
    </location>
</feature>
<dbReference type="AlphaFoldDB" id="A0A6L2KYX5"/>
<protein>
    <recommendedName>
        <fullName evidence="5">Reverse transcriptase domain-containing protein</fullName>
    </recommendedName>
</protein>
<gene>
    <name evidence="4" type="ORF">Tci_025163</name>
</gene>
<feature type="compositionally biased region" description="Low complexity" evidence="2">
    <location>
        <begin position="215"/>
        <end position="231"/>
    </location>
</feature>
<organism evidence="4">
    <name type="scientific">Tanacetum cinerariifolium</name>
    <name type="common">Dalmatian daisy</name>
    <name type="synonym">Chrysanthemum cinerariifolium</name>
    <dbReference type="NCBI Taxonomy" id="118510"/>
    <lineage>
        <taxon>Eukaryota</taxon>
        <taxon>Viridiplantae</taxon>
        <taxon>Streptophyta</taxon>
        <taxon>Embryophyta</taxon>
        <taxon>Tracheophyta</taxon>
        <taxon>Spermatophyta</taxon>
        <taxon>Magnoliopsida</taxon>
        <taxon>eudicotyledons</taxon>
        <taxon>Gunneridae</taxon>
        <taxon>Pentapetalae</taxon>
        <taxon>asterids</taxon>
        <taxon>campanulids</taxon>
        <taxon>Asterales</taxon>
        <taxon>Asteraceae</taxon>
        <taxon>Asteroideae</taxon>
        <taxon>Anthemideae</taxon>
        <taxon>Anthemidinae</taxon>
        <taxon>Tanacetum</taxon>
    </lineage>
</organism>
<accession>A0A6L2KYX5</accession>
<comment type="caution">
    <text evidence="4">The sequence shown here is derived from an EMBL/GenBank/DDBJ whole genome shotgun (WGS) entry which is preliminary data.</text>
</comment>
<feature type="region of interest" description="Disordered" evidence="2">
    <location>
        <begin position="181"/>
        <end position="200"/>
    </location>
</feature>
<reference evidence="4" key="1">
    <citation type="journal article" date="2019" name="Sci. Rep.">
        <title>Draft genome of Tanacetum cinerariifolium, the natural source of mosquito coil.</title>
        <authorList>
            <person name="Yamashiro T."/>
            <person name="Shiraishi A."/>
            <person name="Satake H."/>
            <person name="Nakayama K."/>
        </authorList>
    </citation>
    <scope>NUCLEOTIDE SEQUENCE</scope>
</reference>
<feature type="region of interest" description="Disordered" evidence="2">
    <location>
        <begin position="70"/>
        <end position="172"/>
    </location>
</feature>
<dbReference type="EMBL" id="BKCJ010003134">
    <property type="protein sequence ID" value="GEU53185.1"/>
    <property type="molecule type" value="Genomic_DNA"/>
</dbReference>
<feature type="coiled-coil region" evidence="1">
    <location>
        <begin position="424"/>
        <end position="451"/>
    </location>
</feature>
<feature type="region of interest" description="Disordered" evidence="2">
    <location>
        <begin position="215"/>
        <end position="240"/>
    </location>
</feature>
<feature type="compositionally biased region" description="Basic and acidic residues" evidence="2">
    <location>
        <begin position="145"/>
        <end position="156"/>
    </location>
</feature>